<feature type="domain" description="Peptidase M10 metallopeptidase" evidence="10">
    <location>
        <begin position="4"/>
        <end position="102"/>
    </location>
</feature>
<feature type="binding site" evidence="9">
    <location>
        <position position="8"/>
    </location>
    <ligand>
        <name>Ca(2+)</name>
        <dbReference type="ChEBI" id="CHEBI:29108"/>
        <label>3</label>
    </ligand>
</feature>
<evidence type="ECO:0000313" key="11">
    <source>
        <dbReference type="Proteomes" id="UP000515204"/>
    </source>
</evidence>
<keyword evidence="3 9" id="KW-0479">Metal-binding</keyword>
<comment type="cofactor">
    <cofactor evidence="9">
        <name>Ca(2+)</name>
        <dbReference type="ChEBI" id="CHEBI:29108"/>
    </cofactor>
    <text evidence="9">Can bind about 5 Ca(2+) ions per subunit.</text>
</comment>
<feature type="binding site" evidence="9">
    <location>
        <position position="35"/>
    </location>
    <ligand>
        <name>Ca(2+)</name>
        <dbReference type="ChEBI" id="CHEBI:29108"/>
        <label>3</label>
    </ligand>
</feature>
<evidence type="ECO:0000256" key="6">
    <source>
        <dbReference type="ARBA" id="ARBA00022833"/>
    </source>
</evidence>
<comment type="similarity">
    <text evidence="1">Belongs to the peptidase M10A family.</text>
</comment>
<dbReference type="Gene3D" id="2.110.10.10">
    <property type="entry name" value="Hemopexin-like domain"/>
    <property type="match status" value="1"/>
</dbReference>
<evidence type="ECO:0000256" key="7">
    <source>
        <dbReference type="ARBA" id="ARBA00023049"/>
    </source>
</evidence>
<organism evidence="11 12">
    <name type="scientific">Dinoponera quadriceps</name>
    <name type="common">South American ant</name>
    <dbReference type="NCBI Taxonomy" id="609295"/>
    <lineage>
        <taxon>Eukaryota</taxon>
        <taxon>Metazoa</taxon>
        <taxon>Ecdysozoa</taxon>
        <taxon>Arthropoda</taxon>
        <taxon>Hexapoda</taxon>
        <taxon>Insecta</taxon>
        <taxon>Pterygota</taxon>
        <taxon>Neoptera</taxon>
        <taxon>Endopterygota</taxon>
        <taxon>Hymenoptera</taxon>
        <taxon>Apocrita</taxon>
        <taxon>Aculeata</taxon>
        <taxon>Formicoidea</taxon>
        <taxon>Formicidae</taxon>
        <taxon>Ponerinae</taxon>
        <taxon>Ponerini</taxon>
        <taxon>Dinoponera</taxon>
    </lineage>
</organism>
<evidence type="ECO:0000256" key="1">
    <source>
        <dbReference type="ARBA" id="ARBA00010370"/>
    </source>
</evidence>
<evidence type="ECO:0000259" key="10">
    <source>
        <dbReference type="Pfam" id="PF00413"/>
    </source>
</evidence>
<dbReference type="InterPro" id="IPR036375">
    <property type="entry name" value="Hemopexin-like_dom_sf"/>
</dbReference>
<dbReference type="GO" id="GO:0008270">
    <property type="term" value="F:zinc ion binding"/>
    <property type="evidence" value="ECO:0007669"/>
    <property type="project" value="InterPro"/>
</dbReference>
<keyword evidence="6 9" id="KW-0862">Zinc</keyword>
<dbReference type="PANTHER" id="PTHR10201">
    <property type="entry name" value="MATRIX METALLOPROTEINASE"/>
    <property type="match status" value="1"/>
</dbReference>
<feature type="active site" evidence="8">
    <location>
        <position position="58"/>
    </location>
</feature>
<dbReference type="InterPro" id="IPR024079">
    <property type="entry name" value="MetalloPept_cat_dom_sf"/>
</dbReference>
<accession>A0A6P3XZB1</accession>
<dbReference type="InterPro" id="IPR001818">
    <property type="entry name" value="Pept_M10_metallopeptidase"/>
</dbReference>
<dbReference type="KEGG" id="dqu:106748962"/>
<feature type="binding site" evidence="9">
    <location>
        <position position="15"/>
    </location>
    <ligand>
        <name>Zn(2+)</name>
        <dbReference type="ChEBI" id="CHEBI:29105"/>
        <label>1</label>
    </ligand>
</feature>
<name>A0A6P3XZB1_DINQU</name>
<dbReference type="GO" id="GO:0005615">
    <property type="term" value="C:extracellular space"/>
    <property type="evidence" value="ECO:0007669"/>
    <property type="project" value="TreeGrafter"/>
</dbReference>
<feature type="binding site" evidence="9">
    <location>
        <position position="244"/>
    </location>
    <ligand>
        <name>Ca(2+)</name>
        <dbReference type="ChEBI" id="CHEBI:29108"/>
        <label>5</label>
    </ligand>
</feature>
<dbReference type="SUPFAM" id="SSF55486">
    <property type="entry name" value="Metalloproteases ('zincins'), catalytic domain"/>
    <property type="match status" value="1"/>
</dbReference>
<dbReference type="PANTHER" id="PTHR10201:SF291">
    <property type="entry name" value="MATRIX METALLOPROTEINASE 1, ISOFORM C-RELATED"/>
    <property type="match status" value="1"/>
</dbReference>
<feature type="binding site" evidence="9">
    <location>
        <position position="148"/>
    </location>
    <ligand>
        <name>Ca(2+)</name>
        <dbReference type="ChEBI" id="CHEBI:29108"/>
        <label>4</label>
    </ligand>
</feature>
<dbReference type="SUPFAM" id="SSF50923">
    <property type="entry name" value="Hemopexin-like domain"/>
    <property type="match status" value="1"/>
</dbReference>
<keyword evidence="4" id="KW-0732">Signal</keyword>
<dbReference type="Proteomes" id="UP000515204">
    <property type="component" value="Unplaced"/>
</dbReference>
<sequence length="294" mass="33314">MCPSPLDGPGGVLAHASFPNGDKDYVTEVHVDRAESWHIHISRNPLLTQKLLYVIAHEIGHTIGLHYCKHKDSMMFAMAPSKTKFPFTLSLNDMLHIRYLYGANYYGSTTTIPPITTTTAVVITTKTTTTITTSKNINHCPCALRDLDVILIIYNRLYIAYEKYIWPININENTYEKPIVISDYMQFLPDNFTHLTAAYQKPTGNLMIFADNIIYVVSFPSYELIQKLSFNDFGLPLTARINTAINTNKGQSFVIYNDHIVGEIDNSTGKFDLQIVDVTYPRDNLIKQLRDPLG</sequence>
<comment type="cofactor">
    <cofactor evidence="9">
        <name>Zn(2+)</name>
        <dbReference type="ChEBI" id="CHEBI:29105"/>
    </cofactor>
    <text evidence="9">Binds 2 Zn(2+) ions per subunit.</text>
</comment>
<feature type="binding site" evidence="9">
    <location>
        <position position="7"/>
    </location>
    <ligand>
        <name>Ca(2+)</name>
        <dbReference type="ChEBI" id="CHEBI:29108"/>
        <label>3</label>
    </ligand>
</feature>
<feature type="binding site" evidence="9">
    <location>
        <position position="150"/>
    </location>
    <ligand>
        <name>Ca(2+)</name>
        <dbReference type="ChEBI" id="CHEBI:29108"/>
        <label>5</label>
    </ligand>
</feature>
<feature type="binding site" evidence="9">
    <location>
        <position position="75"/>
    </location>
    <ligand>
        <name>Zn(2+)</name>
        <dbReference type="ChEBI" id="CHEBI:29105"/>
        <label>2</label>
        <note>catalytic</note>
    </ligand>
</feature>
<feature type="binding site" evidence="9">
    <location>
        <position position="35"/>
    </location>
    <ligand>
        <name>Ca(2+)</name>
        <dbReference type="ChEBI" id="CHEBI:29108"/>
        <label>1</label>
    </ligand>
</feature>
<feature type="binding site" evidence="9">
    <location>
        <position position="57"/>
    </location>
    <ligand>
        <name>Zn(2+)</name>
        <dbReference type="ChEBI" id="CHEBI:29105"/>
        <label>2</label>
        <note>catalytic</note>
    </ligand>
</feature>
<dbReference type="RefSeq" id="XP_014483417.1">
    <property type="nucleotide sequence ID" value="XM_014627931.1"/>
</dbReference>
<evidence type="ECO:0000256" key="4">
    <source>
        <dbReference type="ARBA" id="ARBA00022729"/>
    </source>
</evidence>
<keyword evidence="5" id="KW-0378">Hydrolase</keyword>
<dbReference type="AlphaFoldDB" id="A0A6P3XZB1"/>
<evidence type="ECO:0000313" key="12">
    <source>
        <dbReference type="RefSeq" id="XP_014483417.1"/>
    </source>
</evidence>
<keyword evidence="7" id="KW-0482">Metalloprotease</keyword>
<keyword evidence="9" id="KW-0106">Calcium</keyword>
<dbReference type="GO" id="GO:0004222">
    <property type="term" value="F:metalloendopeptidase activity"/>
    <property type="evidence" value="ECO:0007669"/>
    <property type="project" value="InterPro"/>
</dbReference>
<dbReference type="GO" id="GO:0030574">
    <property type="term" value="P:collagen catabolic process"/>
    <property type="evidence" value="ECO:0007669"/>
    <property type="project" value="TreeGrafter"/>
</dbReference>
<dbReference type="Pfam" id="PF00413">
    <property type="entry name" value="Peptidase_M10"/>
    <property type="match status" value="1"/>
</dbReference>
<feature type="binding site" evidence="9">
    <location>
        <position position="32"/>
    </location>
    <ligand>
        <name>Ca(2+)</name>
        <dbReference type="ChEBI" id="CHEBI:29108"/>
        <label>3</label>
    </ligand>
</feature>
<feature type="binding site" evidence="9">
    <location>
        <position position="30"/>
    </location>
    <ligand>
        <name>Zn(2+)</name>
        <dbReference type="ChEBI" id="CHEBI:29105"/>
        <label>1</label>
    </ligand>
</feature>
<dbReference type="GO" id="GO:0006508">
    <property type="term" value="P:proteolysis"/>
    <property type="evidence" value="ECO:0007669"/>
    <property type="project" value="UniProtKB-KW"/>
</dbReference>
<dbReference type="OrthoDB" id="7550572at2759"/>
<evidence type="ECO:0000256" key="9">
    <source>
        <dbReference type="PIRSR" id="PIRSR621190-2"/>
    </source>
</evidence>
<dbReference type="InterPro" id="IPR021190">
    <property type="entry name" value="Pept_M10A"/>
</dbReference>
<gene>
    <name evidence="12" type="primary">LOC106748962</name>
</gene>
<evidence type="ECO:0000256" key="3">
    <source>
        <dbReference type="ARBA" id="ARBA00022723"/>
    </source>
</evidence>
<dbReference type="GO" id="GO:0031012">
    <property type="term" value="C:extracellular matrix"/>
    <property type="evidence" value="ECO:0007669"/>
    <property type="project" value="InterPro"/>
</dbReference>
<keyword evidence="2" id="KW-0645">Protease</keyword>
<dbReference type="PRINTS" id="PR00138">
    <property type="entry name" value="MATRIXIN"/>
</dbReference>
<evidence type="ECO:0000256" key="8">
    <source>
        <dbReference type="PIRSR" id="PIRSR621190-1"/>
    </source>
</evidence>
<keyword evidence="11" id="KW-1185">Reference proteome</keyword>
<proteinExistence type="inferred from homology"/>
<dbReference type="Gene3D" id="3.40.390.10">
    <property type="entry name" value="Collagenase (Catalytic Domain)"/>
    <property type="match status" value="1"/>
</dbReference>
<dbReference type="GO" id="GO:0030198">
    <property type="term" value="P:extracellular matrix organization"/>
    <property type="evidence" value="ECO:0007669"/>
    <property type="project" value="TreeGrafter"/>
</dbReference>
<evidence type="ECO:0000256" key="5">
    <source>
        <dbReference type="ARBA" id="ARBA00022801"/>
    </source>
</evidence>
<reference evidence="12" key="1">
    <citation type="submission" date="2025-08" db="UniProtKB">
        <authorList>
            <consortium name="RefSeq"/>
        </authorList>
    </citation>
    <scope>IDENTIFICATION</scope>
</reference>
<feature type="binding site" evidence="9">
    <location>
        <position position="61"/>
    </location>
    <ligand>
        <name>Zn(2+)</name>
        <dbReference type="ChEBI" id="CHEBI:29105"/>
        <label>2</label>
        <note>catalytic</note>
    </ligand>
</feature>
<feature type="binding site" evidence="9">
    <location>
        <position position="198"/>
    </location>
    <ligand>
        <name>Ca(2+)</name>
        <dbReference type="ChEBI" id="CHEBI:29108"/>
        <label>5</label>
    </ligand>
</feature>
<dbReference type="GeneID" id="106748962"/>
<protein>
    <submittedName>
        <fullName evidence="12">Stromelysin-3-like</fullName>
    </submittedName>
</protein>
<evidence type="ECO:0000256" key="2">
    <source>
        <dbReference type="ARBA" id="ARBA00022670"/>
    </source>
</evidence>